<keyword evidence="12" id="KW-1185">Reference proteome</keyword>
<dbReference type="GO" id="GO:0005789">
    <property type="term" value="C:endoplasmic reticulum membrane"/>
    <property type="evidence" value="ECO:0007669"/>
    <property type="project" value="UniProtKB-SubCell"/>
</dbReference>
<keyword evidence="6 8" id="KW-0472">Membrane</keyword>
<evidence type="ECO:0000256" key="8">
    <source>
        <dbReference type="RuleBase" id="RU361229"/>
    </source>
</evidence>
<proteinExistence type="inferred from homology"/>
<dbReference type="PANTHER" id="PTHR14463:SF5">
    <property type="entry name" value="LIPASE MATURATION FACTOR 2"/>
    <property type="match status" value="1"/>
</dbReference>
<comment type="subcellular location">
    <subcellularLocation>
        <location evidence="1 8">Endoplasmic reticulum membrane</location>
        <topology evidence="1 8">Multi-pass membrane protein</topology>
    </subcellularLocation>
</comment>
<dbReference type="Proteomes" id="UP001318040">
    <property type="component" value="Chromosome 65"/>
</dbReference>
<keyword evidence="5 8" id="KW-1133">Transmembrane helix</keyword>
<dbReference type="CTD" id="91289"/>
<feature type="compositionally biased region" description="Gly residues" evidence="9">
    <location>
        <begin position="689"/>
        <end position="699"/>
    </location>
</feature>
<evidence type="ECO:0000256" key="4">
    <source>
        <dbReference type="ARBA" id="ARBA00022824"/>
    </source>
</evidence>
<keyword evidence="7" id="KW-0325">Glycoprotein</keyword>
<organism evidence="12 13">
    <name type="scientific">Petromyzon marinus</name>
    <name type="common">Sea lamprey</name>
    <dbReference type="NCBI Taxonomy" id="7757"/>
    <lineage>
        <taxon>Eukaryota</taxon>
        <taxon>Metazoa</taxon>
        <taxon>Chordata</taxon>
        <taxon>Craniata</taxon>
        <taxon>Vertebrata</taxon>
        <taxon>Cyclostomata</taxon>
        <taxon>Hyperoartia</taxon>
        <taxon>Petromyzontiformes</taxon>
        <taxon>Petromyzontidae</taxon>
        <taxon>Petromyzon</taxon>
    </lineage>
</organism>
<feature type="transmembrane region" description="Helical" evidence="8">
    <location>
        <begin position="309"/>
        <end position="329"/>
    </location>
</feature>
<feature type="transmembrane region" description="Helical" evidence="8">
    <location>
        <begin position="640"/>
        <end position="658"/>
    </location>
</feature>
<feature type="transmembrane region" description="Helical" evidence="8">
    <location>
        <begin position="102"/>
        <end position="123"/>
    </location>
</feature>
<feature type="transmembrane region" description="Helical" evidence="8">
    <location>
        <begin position="391"/>
        <end position="413"/>
    </location>
</feature>
<dbReference type="RefSeq" id="XP_032833887.1">
    <property type="nucleotide sequence ID" value="XM_032977996.1"/>
</dbReference>
<dbReference type="AlphaFoldDB" id="A0AAJ7XH19"/>
<dbReference type="InterPro" id="IPR057434">
    <property type="entry name" value="LMF1/2_N"/>
</dbReference>
<keyword evidence="3 8" id="KW-0812">Transmembrane</keyword>
<accession>A0AAJ7XH19</accession>
<evidence type="ECO:0000256" key="2">
    <source>
        <dbReference type="ARBA" id="ARBA00005512"/>
    </source>
</evidence>
<feature type="domain" description="Lipase maturation factor 1/2 C-terminal" evidence="11">
    <location>
        <begin position="443"/>
        <end position="585"/>
    </location>
</feature>
<evidence type="ECO:0000256" key="7">
    <source>
        <dbReference type="ARBA" id="ARBA00023180"/>
    </source>
</evidence>
<evidence type="ECO:0000259" key="10">
    <source>
        <dbReference type="Pfam" id="PF06762"/>
    </source>
</evidence>
<evidence type="ECO:0000259" key="11">
    <source>
        <dbReference type="Pfam" id="PF25179"/>
    </source>
</evidence>
<comment type="similarity">
    <text evidence="2 8">Belongs to the lipase maturation factor family.</text>
</comment>
<feature type="domain" description="Lipase maturation factor 1/2 N-terminal" evidence="10">
    <location>
        <begin position="123"/>
        <end position="285"/>
    </location>
</feature>
<evidence type="ECO:0000256" key="5">
    <source>
        <dbReference type="ARBA" id="ARBA00022989"/>
    </source>
</evidence>
<keyword evidence="4 8" id="KW-0256">Endoplasmic reticulum</keyword>
<name>A0AAJ7XH19_PETMA</name>
<feature type="transmembrane region" description="Helical" evidence="8">
    <location>
        <begin position="12"/>
        <end position="30"/>
    </location>
</feature>
<dbReference type="KEGG" id="pmrn:116956405"/>
<sequence length="718" mass="80984">MGEVHLARHMFLWGMSAIYLFAFASLYVQIPGLYGREGILPARKQLSPQGKPEAQLMWERPTLLWLAPRLGLDVEQGMELACLLGAGLSLSAMVFEPMRDAFTFLCLWVLYLSLYQVGQVFLYFQWDNLLLETGFLTMLAAPLRLVKWRPATQRPHDGLTFWLLRWLLFRLMFASGVVKLTSRCPTWWTLSALNFHYESQCIPTPAAWFAHHLPGWVQQLSVVATYAIEVPVPVLFFCPLRRVRIFSFYAQVLLQLMIIVTGNYNFFNLLTLVLCLSLLDDRHASWLLRQRRPPQQLKGQQASPWFDRLAWLAECGVYGALVFWTVTYFNLKVDWERGVVESKIGFTYYDFMGWLKDAVPITMWIGGLSLAWEALAALYRCACQRGFFWKFWTTLQCAIFLLATAGMFTISLVPYTYLQQDAHAALWPGVRRAHSSLEHLHLTGSYGLFRRMTGVGGRPEVVIEGSHSMSGGWKELEFMYKPGNVSAAPPVVAPHQPRLDWQMWFAALGDQQHSPWFSSLLYRLLQGKRNVERLLQVDRSRYPFSDRPPTFVRAQLYKYSYTSPDKDGSMPGEWWRRELVSEFYPAVFLGDPTFDAVLRQHDFKDRGKPRQEPEGDSPAPIPQLLSGVRALGEPYTGPTVVWSLFSAAVAAVALAALFRRALAPRRPPAAAANGGGDSGAKQRSRADDGGSGGARGKAGGAAAASSPNAGKGKSKKRD</sequence>
<feature type="region of interest" description="Disordered" evidence="9">
    <location>
        <begin position="605"/>
        <end position="624"/>
    </location>
</feature>
<dbReference type="GO" id="GO:0051604">
    <property type="term" value="P:protein maturation"/>
    <property type="evidence" value="ECO:0007669"/>
    <property type="project" value="InterPro"/>
</dbReference>
<protein>
    <recommendedName>
        <fullName evidence="8">Lipase maturation factor</fullName>
    </recommendedName>
</protein>
<evidence type="ECO:0000256" key="9">
    <source>
        <dbReference type="SAM" id="MobiDB-lite"/>
    </source>
</evidence>
<feature type="transmembrane region" description="Helical" evidence="8">
    <location>
        <begin position="216"/>
        <end position="238"/>
    </location>
</feature>
<gene>
    <name evidence="13" type="primary">LMF2</name>
</gene>
<dbReference type="Pfam" id="PF25179">
    <property type="entry name" value="LMF1_C"/>
    <property type="match status" value="1"/>
</dbReference>
<feature type="region of interest" description="Disordered" evidence="9">
    <location>
        <begin position="666"/>
        <end position="718"/>
    </location>
</feature>
<evidence type="ECO:0000256" key="6">
    <source>
        <dbReference type="ARBA" id="ARBA00023136"/>
    </source>
</evidence>
<reference evidence="13" key="1">
    <citation type="submission" date="2025-08" db="UniProtKB">
        <authorList>
            <consortium name="RefSeq"/>
        </authorList>
    </citation>
    <scope>IDENTIFICATION</scope>
    <source>
        <tissue evidence="13">Sperm</tissue>
    </source>
</reference>
<evidence type="ECO:0000256" key="1">
    <source>
        <dbReference type="ARBA" id="ARBA00004477"/>
    </source>
</evidence>
<evidence type="ECO:0000313" key="13">
    <source>
        <dbReference type="RefSeq" id="XP_032833887.1"/>
    </source>
</evidence>
<feature type="compositionally biased region" description="Low complexity" evidence="9">
    <location>
        <begin position="700"/>
        <end position="711"/>
    </location>
</feature>
<evidence type="ECO:0000313" key="12">
    <source>
        <dbReference type="Proteomes" id="UP001318040"/>
    </source>
</evidence>
<dbReference type="PANTHER" id="PTHR14463">
    <property type="entry name" value="LIPASE MATURATION FACTOR"/>
    <property type="match status" value="1"/>
</dbReference>
<dbReference type="InterPro" id="IPR057433">
    <property type="entry name" value="LMF1/2_C"/>
</dbReference>
<dbReference type="Pfam" id="PF06762">
    <property type="entry name" value="LMF1"/>
    <property type="match status" value="1"/>
</dbReference>
<dbReference type="InterPro" id="IPR009613">
    <property type="entry name" value="LMF"/>
</dbReference>
<comment type="function">
    <text evidence="8">Involved in the maturation of specific proteins in the endoplasmic reticulum.</text>
</comment>
<evidence type="ECO:0000256" key="3">
    <source>
        <dbReference type="ARBA" id="ARBA00022692"/>
    </source>
</evidence>
<feature type="transmembrane region" description="Helical" evidence="8">
    <location>
        <begin position="245"/>
        <end position="264"/>
    </location>
</feature>